<dbReference type="Proteomes" id="UP000000763">
    <property type="component" value="Chromosome 2"/>
</dbReference>
<sequence length="92" mass="10454">MAAEKMREGPRERGGEGRRAFSTTTIAATASLRRPPLPPPHQHWLLPRRAPLEEEKISIGAWRERGRAPPDKEEKGRRKEDGEAMTPFKKTT</sequence>
<evidence type="ECO:0000256" key="1">
    <source>
        <dbReference type="SAM" id="MobiDB-lite"/>
    </source>
</evidence>
<evidence type="ECO:0000313" key="2">
    <source>
        <dbReference type="EMBL" id="BAD34264.1"/>
    </source>
</evidence>
<organism evidence="2 3">
    <name type="scientific">Oryza sativa subsp. japonica</name>
    <name type="common">Rice</name>
    <dbReference type="NCBI Taxonomy" id="39947"/>
    <lineage>
        <taxon>Eukaryota</taxon>
        <taxon>Viridiplantae</taxon>
        <taxon>Streptophyta</taxon>
        <taxon>Embryophyta</taxon>
        <taxon>Tracheophyta</taxon>
        <taxon>Spermatophyta</taxon>
        <taxon>Magnoliopsida</taxon>
        <taxon>Liliopsida</taxon>
        <taxon>Poales</taxon>
        <taxon>Poaceae</taxon>
        <taxon>BOP clade</taxon>
        <taxon>Oryzoideae</taxon>
        <taxon>Oryzeae</taxon>
        <taxon>Oryzinae</taxon>
        <taxon>Oryza</taxon>
        <taxon>Oryza sativa</taxon>
    </lineage>
</organism>
<accession>Q69JU8</accession>
<proteinExistence type="predicted"/>
<name>Q69JU8_ORYSJ</name>
<reference evidence="3" key="2">
    <citation type="journal article" date="2008" name="Nucleic Acids Res.">
        <title>The rice annotation project database (RAP-DB): 2008 update.</title>
        <authorList>
            <consortium name="The rice annotation project (RAP)"/>
        </authorList>
    </citation>
    <scope>GENOME REANNOTATION</scope>
    <source>
        <strain evidence="3">cv. Nipponbare</strain>
    </source>
</reference>
<reference evidence="3" key="1">
    <citation type="journal article" date="2005" name="Nature">
        <title>The map-based sequence of the rice genome.</title>
        <authorList>
            <consortium name="International rice genome sequencing project (IRGSP)"/>
            <person name="Matsumoto T."/>
            <person name="Wu J."/>
            <person name="Kanamori H."/>
            <person name="Katayose Y."/>
            <person name="Fujisawa M."/>
            <person name="Namiki N."/>
            <person name="Mizuno H."/>
            <person name="Yamamoto K."/>
            <person name="Antonio B.A."/>
            <person name="Baba T."/>
            <person name="Sakata K."/>
            <person name="Nagamura Y."/>
            <person name="Aoki H."/>
            <person name="Arikawa K."/>
            <person name="Arita K."/>
            <person name="Bito T."/>
            <person name="Chiden Y."/>
            <person name="Fujitsuka N."/>
            <person name="Fukunaka R."/>
            <person name="Hamada M."/>
            <person name="Harada C."/>
            <person name="Hayashi A."/>
            <person name="Hijishita S."/>
            <person name="Honda M."/>
            <person name="Hosokawa S."/>
            <person name="Ichikawa Y."/>
            <person name="Idonuma A."/>
            <person name="Iijima M."/>
            <person name="Ikeda M."/>
            <person name="Ikeno M."/>
            <person name="Ito K."/>
            <person name="Ito S."/>
            <person name="Ito T."/>
            <person name="Ito Y."/>
            <person name="Ito Y."/>
            <person name="Iwabuchi A."/>
            <person name="Kamiya K."/>
            <person name="Karasawa W."/>
            <person name="Kurita K."/>
            <person name="Katagiri S."/>
            <person name="Kikuta A."/>
            <person name="Kobayashi H."/>
            <person name="Kobayashi N."/>
            <person name="Machita K."/>
            <person name="Maehara T."/>
            <person name="Masukawa M."/>
            <person name="Mizubayashi T."/>
            <person name="Mukai Y."/>
            <person name="Nagasaki H."/>
            <person name="Nagata Y."/>
            <person name="Naito S."/>
            <person name="Nakashima M."/>
            <person name="Nakama Y."/>
            <person name="Nakamichi Y."/>
            <person name="Nakamura M."/>
            <person name="Meguro A."/>
            <person name="Negishi M."/>
            <person name="Ohta I."/>
            <person name="Ohta T."/>
            <person name="Okamoto M."/>
            <person name="Ono N."/>
            <person name="Saji S."/>
            <person name="Sakaguchi M."/>
            <person name="Sakai K."/>
            <person name="Shibata M."/>
            <person name="Shimokawa T."/>
            <person name="Song J."/>
            <person name="Takazaki Y."/>
            <person name="Terasawa K."/>
            <person name="Tsugane M."/>
            <person name="Tsuji K."/>
            <person name="Ueda S."/>
            <person name="Waki K."/>
            <person name="Yamagata H."/>
            <person name="Yamamoto M."/>
            <person name="Yamamoto S."/>
            <person name="Yamane H."/>
            <person name="Yoshiki S."/>
            <person name="Yoshihara R."/>
            <person name="Yukawa K."/>
            <person name="Zhong H."/>
            <person name="Yano M."/>
            <person name="Yuan Q."/>
            <person name="Ouyang S."/>
            <person name="Liu J."/>
            <person name="Jones K.M."/>
            <person name="Gansberger K."/>
            <person name="Moffat K."/>
            <person name="Hill J."/>
            <person name="Bera J."/>
            <person name="Fadrosh D."/>
            <person name="Jin S."/>
            <person name="Johri S."/>
            <person name="Kim M."/>
            <person name="Overton L."/>
            <person name="Reardon M."/>
            <person name="Tsitrin T."/>
            <person name="Vuong H."/>
            <person name="Weaver B."/>
            <person name="Ciecko A."/>
            <person name="Tallon L."/>
            <person name="Jackson J."/>
            <person name="Pai G."/>
            <person name="Aken S.V."/>
            <person name="Utterback T."/>
            <person name="Reidmuller S."/>
            <person name="Feldblyum T."/>
            <person name="Hsiao J."/>
            <person name="Zismann V."/>
            <person name="Iobst S."/>
            <person name="de Vazeille A.R."/>
            <person name="Buell C.R."/>
            <person name="Ying K."/>
            <person name="Li Y."/>
            <person name="Lu T."/>
            <person name="Huang Y."/>
            <person name="Zhao Q."/>
            <person name="Feng Q."/>
            <person name="Zhang L."/>
            <person name="Zhu J."/>
            <person name="Weng Q."/>
            <person name="Mu J."/>
            <person name="Lu Y."/>
            <person name="Fan D."/>
            <person name="Liu Y."/>
            <person name="Guan J."/>
            <person name="Zhang Y."/>
            <person name="Yu S."/>
            <person name="Liu X."/>
            <person name="Zhang Y."/>
            <person name="Hong G."/>
            <person name="Han B."/>
            <person name="Choisne N."/>
            <person name="Demange N."/>
            <person name="Orjeda G."/>
            <person name="Samain S."/>
            <person name="Cattolico L."/>
            <person name="Pelletier E."/>
            <person name="Couloux A."/>
            <person name="Segurens B."/>
            <person name="Wincker P."/>
            <person name="D'Hont A."/>
            <person name="Scarpelli C."/>
            <person name="Weissenbach J."/>
            <person name="Salanoubat M."/>
            <person name="Quetier F."/>
            <person name="Yu Y."/>
            <person name="Kim H.R."/>
            <person name="Rambo T."/>
            <person name="Currie J."/>
            <person name="Collura K."/>
            <person name="Luo M."/>
            <person name="Yang T."/>
            <person name="Ammiraju J.S.S."/>
            <person name="Engler F."/>
            <person name="Soderlund C."/>
            <person name="Wing R.A."/>
            <person name="Palmer L.E."/>
            <person name="de la Bastide M."/>
            <person name="Spiegel L."/>
            <person name="Nascimento L."/>
            <person name="Zutavern T."/>
            <person name="O'Shaughnessy A."/>
            <person name="Dike S."/>
            <person name="Dedhia N."/>
            <person name="Preston R."/>
            <person name="Balija V."/>
            <person name="McCombie W.R."/>
            <person name="Chow T."/>
            <person name="Chen H."/>
            <person name="Chung M."/>
            <person name="Chen C."/>
            <person name="Shaw J."/>
            <person name="Wu H."/>
            <person name="Hsiao K."/>
            <person name="Chao Y."/>
            <person name="Chu M."/>
            <person name="Cheng C."/>
            <person name="Hour A."/>
            <person name="Lee P."/>
            <person name="Lin S."/>
            <person name="Lin Y."/>
            <person name="Liou J."/>
            <person name="Liu S."/>
            <person name="Hsing Y."/>
            <person name="Raghuvanshi S."/>
            <person name="Mohanty A."/>
            <person name="Bharti A.K."/>
            <person name="Gaur A."/>
            <person name="Gupta V."/>
            <person name="Kumar D."/>
            <person name="Ravi V."/>
            <person name="Vij S."/>
            <person name="Kapur A."/>
            <person name="Khurana P."/>
            <person name="Khurana P."/>
            <person name="Khurana J.P."/>
            <person name="Tyagi A.K."/>
            <person name="Gaikwad K."/>
            <person name="Singh A."/>
            <person name="Dalal V."/>
            <person name="Srivastava S."/>
            <person name="Dixit A."/>
            <person name="Pal A.K."/>
            <person name="Ghazi I.A."/>
            <person name="Yadav M."/>
            <person name="Pandit A."/>
            <person name="Bhargava A."/>
            <person name="Sureshbabu K."/>
            <person name="Batra K."/>
            <person name="Sharma T.R."/>
            <person name="Mohapatra T."/>
            <person name="Singh N.K."/>
            <person name="Messing J."/>
            <person name="Nelson A.B."/>
            <person name="Fuks G."/>
            <person name="Kavchok S."/>
            <person name="Keizer G."/>
            <person name="Linton E."/>
            <person name="Llaca V."/>
            <person name="Song R."/>
            <person name="Tanyolac B."/>
            <person name="Young S."/>
            <person name="Ho-Il K."/>
            <person name="Hahn J.H."/>
            <person name="Sangsakoo G."/>
            <person name="Vanavichit A."/>
            <person name="de Mattos Luiz.A.T."/>
            <person name="Zimmer P.D."/>
            <person name="Malone G."/>
            <person name="Dellagostin O."/>
            <person name="de Oliveira A.C."/>
            <person name="Bevan M."/>
            <person name="Bancroft I."/>
            <person name="Minx P."/>
            <person name="Cordum H."/>
            <person name="Wilson R."/>
            <person name="Cheng Z."/>
            <person name="Jin W."/>
            <person name="Jiang J."/>
            <person name="Leong S.A."/>
            <person name="Iwama H."/>
            <person name="Gojobori T."/>
            <person name="Itoh T."/>
            <person name="Niimura Y."/>
            <person name="Fujii Y."/>
            <person name="Habara T."/>
            <person name="Sakai H."/>
            <person name="Sato Y."/>
            <person name="Wilson G."/>
            <person name="Kumar K."/>
            <person name="McCouch S."/>
            <person name="Juretic N."/>
            <person name="Hoen D."/>
            <person name="Wright S."/>
            <person name="Bruskiewich R."/>
            <person name="Bureau T."/>
            <person name="Miyao A."/>
            <person name="Hirochika H."/>
            <person name="Nishikawa T."/>
            <person name="Kadowaki K."/>
            <person name="Sugiura M."/>
            <person name="Burr B."/>
            <person name="Sasaki T."/>
        </authorList>
    </citation>
    <scope>NUCLEOTIDE SEQUENCE [LARGE SCALE GENOMIC DNA]</scope>
    <source>
        <strain evidence="3">cv. Nipponbare</strain>
    </source>
</reference>
<evidence type="ECO:0000313" key="3">
    <source>
        <dbReference type="Proteomes" id="UP000000763"/>
    </source>
</evidence>
<feature type="region of interest" description="Disordered" evidence="1">
    <location>
        <begin position="57"/>
        <end position="92"/>
    </location>
</feature>
<feature type="compositionally biased region" description="Basic and acidic residues" evidence="1">
    <location>
        <begin position="57"/>
        <end position="82"/>
    </location>
</feature>
<dbReference type="EMBL" id="AP006070">
    <property type="protein sequence ID" value="BAD34264.1"/>
    <property type="molecule type" value="Genomic_DNA"/>
</dbReference>
<protein>
    <submittedName>
        <fullName evidence="2">Uncharacterized protein</fullName>
    </submittedName>
</protein>
<feature type="region of interest" description="Disordered" evidence="1">
    <location>
        <begin position="1"/>
        <end position="22"/>
    </location>
</feature>
<dbReference type="AlphaFoldDB" id="Q69JU8"/>
<gene>
    <name evidence="2" type="primary">B1342F01.31</name>
</gene>
<feature type="compositionally biased region" description="Basic and acidic residues" evidence="1">
    <location>
        <begin position="1"/>
        <end position="19"/>
    </location>
</feature>